<dbReference type="GO" id="GO:0016705">
    <property type="term" value="F:oxidoreductase activity, acting on paired donors, with incorporation or reduction of molecular oxygen"/>
    <property type="evidence" value="ECO:0007669"/>
    <property type="project" value="InterPro"/>
</dbReference>
<accession>A0A167NFA8</accession>
<evidence type="ECO:0000256" key="1">
    <source>
        <dbReference type="ARBA" id="ARBA00001971"/>
    </source>
</evidence>
<dbReference type="PROSITE" id="PS00086">
    <property type="entry name" value="CYTOCHROME_P450"/>
    <property type="match status" value="1"/>
</dbReference>
<dbReference type="GO" id="GO:0020037">
    <property type="term" value="F:heme binding"/>
    <property type="evidence" value="ECO:0007669"/>
    <property type="project" value="InterPro"/>
</dbReference>
<evidence type="ECO:0000313" key="7">
    <source>
        <dbReference type="EMBL" id="OAD75768.1"/>
    </source>
</evidence>
<dbReference type="Gene3D" id="1.10.630.10">
    <property type="entry name" value="Cytochrome P450"/>
    <property type="match status" value="1"/>
</dbReference>
<dbReference type="GO" id="GO:0005506">
    <property type="term" value="F:iron ion binding"/>
    <property type="evidence" value="ECO:0007669"/>
    <property type="project" value="InterPro"/>
</dbReference>
<keyword evidence="6" id="KW-0503">Monooxygenase</keyword>
<dbReference type="PANTHER" id="PTHR24305:SF166">
    <property type="entry name" value="CYTOCHROME P450 12A4, MITOCHONDRIAL-RELATED"/>
    <property type="match status" value="1"/>
</dbReference>
<keyword evidence="6" id="KW-0560">Oxidoreductase</keyword>
<evidence type="ECO:0000256" key="4">
    <source>
        <dbReference type="ARBA" id="ARBA00023004"/>
    </source>
</evidence>
<comment type="similarity">
    <text evidence="2 6">Belongs to the cytochrome P450 family.</text>
</comment>
<dbReference type="PRINTS" id="PR00463">
    <property type="entry name" value="EP450I"/>
</dbReference>
<dbReference type="VEuPathDB" id="FungiDB:PHYBLDRAFT_165754"/>
<evidence type="ECO:0000256" key="3">
    <source>
        <dbReference type="ARBA" id="ARBA00022723"/>
    </source>
</evidence>
<dbReference type="InParanoid" id="A0A167NFA8"/>
<dbReference type="Proteomes" id="UP000077315">
    <property type="component" value="Unassembled WGS sequence"/>
</dbReference>
<dbReference type="SUPFAM" id="SSF48264">
    <property type="entry name" value="Cytochrome P450"/>
    <property type="match status" value="1"/>
</dbReference>
<dbReference type="Pfam" id="PF00067">
    <property type="entry name" value="p450"/>
    <property type="match status" value="1"/>
</dbReference>
<evidence type="ECO:0000256" key="6">
    <source>
        <dbReference type="RuleBase" id="RU000461"/>
    </source>
</evidence>
<comment type="cofactor">
    <cofactor evidence="1 5">
        <name>heme</name>
        <dbReference type="ChEBI" id="CHEBI:30413"/>
    </cofactor>
</comment>
<dbReference type="PANTHER" id="PTHR24305">
    <property type="entry name" value="CYTOCHROME P450"/>
    <property type="match status" value="1"/>
</dbReference>
<dbReference type="InterPro" id="IPR036396">
    <property type="entry name" value="Cyt_P450_sf"/>
</dbReference>
<keyword evidence="4 5" id="KW-0408">Iron</keyword>
<dbReference type="InterPro" id="IPR002401">
    <property type="entry name" value="Cyt_P450_E_grp-I"/>
</dbReference>
<dbReference type="AlphaFoldDB" id="A0A167NFA8"/>
<dbReference type="STRING" id="763407.A0A167NFA8"/>
<keyword evidence="5 6" id="KW-0349">Heme</keyword>
<proteinExistence type="inferred from homology"/>
<dbReference type="InterPro" id="IPR001128">
    <property type="entry name" value="Cyt_P450"/>
</dbReference>
<evidence type="ECO:0000256" key="5">
    <source>
        <dbReference type="PIRSR" id="PIRSR602401-1"/>
    </source>
</evidence>
<dbReference type="GeneID" id="28996205"/>
<evidence type="ECO:0000313" key="8">
    <source>
        <dbReference type="Proteomes" id="UP000077315"/>
    </source>
</evidence>
<dbReference type="InterPro" id="IPR050121">
    <property type="entry name" value="Cytochrome_P450_monoxygenase"/>
</dbReference>
<dbReference type="OrthoDB" id="1470350at2759"/>
<reference evidence="8" key="1">
    <citation type="submission" date="2015-06" db="EMBL/GenBank/DDBJ databases">
        <title>Expansion of signal transduction pathways in fungi by whole-genome duplication.</title>
        <authorList>
            <consortium name="DOE Joint Genome Institute"/>
            <person name="Corrochano L.M."/>
            <person name="Kuo A."/>
            <person name="Marcet-Houben M."/>
            <person name="Polaino S."/>
            <person name="Salamov A."/>
            <person name="Villalobos J.M."/>
            <person name="Alvarez M.I."/>
            <person name="Avalos J."/>
            <person name="Benito E.P."/>
            <person name="Benoit I."/>
            <person name="Burger G."/>
            <person name="Camino L.P."/>
            <person name="Canovas D."/>
            <person name="Cerda-Olmedo E."/>
            <person name="Cheng J.-F."/>
            <person name="Dominguez A."/>
            <person name="Elias M."/>
            <person name="Eslava A.P."/>
            <person name="Glaser F."/>
            <person name="Grimwood J."/>
            <person name="Gutierrez G."/>
            <person name="Heitman J."/>
            <person name="Henrissat B."/>
            <person name="Iturriaga E.A."/>
            <person name="Lang B.F."/>
            <person name="Lavin J.L."/>
            <person name="Lee S."/>
            <person name="Li W."/>
            <person name="Lindquist E."/>
            <person name="Lopez-Garcia S."/>
            <person name="Luque E.M."/>
            <person name="Marcos A.T."/>
            <person name="Martin J."/>
            <person name="McCluskey K."/>
            <person name="Medina H.R."/>
            <person name="Miralles-Duran A."/>
            <person name="Miyazaki A."/>
            <person name="Munoz-Torres E."/>
            <person name="Oguiza J.A."/>
            <person name="Ohm R."/>
            <person name="Olmedo M."/>
            <person name="Orejas M."/>
            <person name="Ortiz-Castellanos L."/>
            <person name="Pisabarro A.G."/>
            <person name="Rodriguez-Romero J."/>
            <person name="Ruiz-Herrera J."/>
            <person name="Ruiz-Vazquez R."/>
            <person name="Sanz C."/>
            <person name="Schackwitz W."/>
            <person name="Schmutz J."/>
            <person name="Shahriari M."/>
            <person name="Shelest E."/>
            <person name="Silva-Franco F."/>
            <person name="Soanes D."/>
            <person name="Syed K."/>
            <person name="Tagua V.G."/>
            <person name="Talbot N.J."/>
            <person name="Thon M."/>
            <person name="De vries R.P."/>
            <person name="Wiebenga A."/>
            <person name="Yadav J.S."/>
            <person name="Braun E.L."/>
            <person name="Baker S."/>
            <person name="Garre V."/>
            <person name="Horwitz B."/>
            <person name="Torres-Martinez S."/>
            <person name="Idnurm A."/>
            <person name="Herrera-Estrella A."/>
            <person name="Gabaldon T."/>
            <person name="Grigoriev I.V."/>
        </authorList>
    </citation>
    <scope>NUCLEOTIDE SEQUENCE [LARGE SCALE GENOMIC DNA]</scope>
    <source>
        <strain evidence="8">NRRL 1555(-)</strain>
    </source>
</reference>
<dbReference type="RefSeq" id="XP_018293808.1">
    <property type="nucleotide sequence ID" value="XM_018435299.1"/>
</dbReference>
<feature type="binding site" description="axial binding residue" evidence="5">
    <location>
        <position position="451"/>
    </location>
    <ligand>
        <name>heme</name>
        <dbReference type="ChEBI" id="CHEBI:30413"/>
    </ligand>
    <ligandPart>
        <name>Fe</name>
        <dbReference type="ChEBI" id="CHEBI:18248"/>
    </ligandPart>
</feature>
<keyword evidence="3 5" id="KW-0479">Metal-binding</keyword>
<protein>
    <submittedName>
        <fullName evidence="7">Cytochrome P450 CYP5313</fullName>
    </submittedName>
</protein>
<organism evidence="7 8">
    <name type="scientific">Phycomyces blakesleeanus (strain ATCC 8743b / DSM 1359 / FGSC 10004 / NBRC 33097 / NRRL 1555)</name>
    <dbReference type="NCBI Taxonomy" id="763407"/>
    <lineage>
        <taxon>Eukaryota</taxon>
        <taxon>Fungi</taxon>
        <taxon>Fungi incertae sedis</taxon>
        <taxon>Mucoromycota</taxon>
        <taxon>Mucoromycotina</taxon>
        <taxon>Mucoromycetes</taxon>
        <taxon>Mucorales</taxon>
        <taxon>Phycomycetaceae</taxon>
        <taxon>Phycomyces</taxon>
    </lineage>
</organism>
<dbReference type="InterPro" id="IPR017972">
    <property type="entry name" value="Cyt_P450_CS"/>
</dbReference>
<dbReference type="EMBL" id="KV440976">
    <property type="protein sequence ID" value="OAD75768.1"/>
    <property type="molecule type" value="Genomic_DNA"/>
</dbReference>
<gene>
    <name evidence="7" type="ORF">PHYBLDRAFT_165754</name>
</gene>
<name>A0A167NFA8_PHYB8</name>
<evidence type="ECO:0000256" key="2">
    <source>
        <dbReference type="ARBA" id="ARBA00010617"/>
    </source>
</evidence>
<dbReference type="GO" id="GO:0004497">
    <property type="term" value="F:monooxygenase activity"/>
    <property type="evidence" value="ECO:0007669"/>
    <property type="project" value="UniProtKB-KW"/>
</dbReference>
<sequence length="509" mass="58333">MDKLEKSSHNLIFYIQHNVPIIQLGKAAISLLAMYYMSNKIKCALFDPLNNIPGPFYRRFFPHFGNIGLKSGERFRLTEYYHRKYGHVVRVGPDALSVSDKDIIKQILVIDDFEKGPAYSRLQNGGEASMLDLISKDLHRRRRRAISPAFSTKYIKSLEPFFASSVESLIKKIDSEIEKTKGNEEFGTIDIWHITKCMALDVIGETAFGGTFNMIDNDDHIVPSTILKLMKILEFVISYPWVTKIPFLKRNKRIPQLSNFVKNLIKSRLESNVKRDDILQILVDTMEAEDKRDRLTEYEIITETILFLVAGSETTSNTIGFALIEMCRNPDSLEKLFIEIDGVDLDGGSNVFNQNQLKNLPYLNAIIKETMRLNTMPANGLERMVTRDIILKGDIFVPKGTKVRCNISVAQVHPEYWSNPSAFKPERWLEDSNEKASPSAYFPFSAGSRNCIGKDFALNEMRLVLATLIKHYYIEPIPEQMVAAMEKRHYLTLTIASSSFKIRMKRRFS</sequence>
<keyword evidence="8" id="KW-1185">Reference proteome</keyword>
<dbReference type="PRINTS" id="PR00385">
    <property type="entry name" value="P450"/>
</dbReference>